<dbReference type="Proteomes" id="UP001177670">
    <property type="component" value="Unassembled WGS sequence"/>
</dbReference>
<evidence type="ECO:0000313" key="2">
    <source>
        <dbReference type="EMBL" id="KAK1126895.1"/>
    </source>
</evidence>
<gene>
    <name evidence="2" type="ORF">K0M31_004516</name>
</gene>
<organism evidence="2 3">
    <name type="scientific">Melipona bicolor</name>
    <dbReference type="NCBI Taxonomy" id="60889"/>
    <lineage>
        <taxon>Eukaryota</taxon>
        <taxon>Metazoa</taxon>
        <taxon>Ecdysozoa</taxon>
        <taxon>Arthropoda</taxon>
        <taxon>Hexapoda</taxon>
        <taxon>Insecta</taxon>
        <taxon>Pterygota</taxon>
        <taxon>Neoptera</taxon>
        <taxon>Endopterygota</taxon>
        <taxon>Hymenoptera</taxon>
        <taxon>Apocrita</taxon>
        <taxon>Aculeata</taxon>
        <taxon>Apoidea</taxon>
        <taxon>Anthophila</taxon>
        <taxon>Apidae</taxon>
        <taxon>Melipona</taxon>
    </lineage>
</organism>
<evidence type="ECO:0000313" key="3">
    <source>
        <dbReference type="Proteomes" id="UP001177670"/>
    </source>
</evidence>
<evidence type="ECO:0000256" key="1">
    <source>
        <dbReference type="SAM" id="MobiDB-lite"/>
    </source>
</evidence>
<feature type="region of interest" description="Disordered" evidence="1">
    <location>
        <begin position="41"/>
        <end position="85"/>
    </location>
</feature>
<keyword evidence="3" id="KW-1185">Reference proteome</keyword>
<dbReference type="EMBL" id="JAHYIQ010000013">
    <property type="protein sequence ID" value="KAK1126895.1"/>
    <property type="molecule type" value="Genomic_DNA"/>
</dbReference>
<feature type="non-terminal residue" evidence="2">
    <location>
        <position position="1"/>
    </location>
</feature>
<reference evidence="2" key="1">
    <citation type="submission" date="2021-10" db="EMBL/GenBank/DDBJ databases">
        <title>Melipona bicolor Genome sequencing and assembly.</title>
        <authorList>
            <person name="Araujo N.S."/>
            <person name="Arias M.C."/>
        </authorList>
    </citation>
    <scope>NUCLEOTIDE SEQUENCE</scope>
    <source>
        <strain evidence="2">USP_2M_L1-L4_2017</strain>
        <tissue evidence="2">Whole body</tissue>
    </source>
</reference>
<dbReference type="AlphaFoldDB" id="A0AA40FXL1"/>
<sequence>DPFQVSVDLETMRVQQRTASPPSPTFVEHVSRSRDAVAPWNRSLSSSRPGVNDMPRHVRLPRGKDFAKSGQGGNGRSLRGRDSFANRTERGPFVFRLMSERSERARLIGSFQALGAFVFRRLPPLRGKSCKAVSFRRDTDLELGNATLFVPGP</sequence>
<comment type="caution">
    <text evidence="2">The sequence shown here is derived from an EMBL/GenBank/DDBJ whole genome shotgun (WGS) entry which is preliminary data.</text>
</comment>
<name>A0AA40FXL1_9HYME</name>
<proteinExistence type="predicted"/>
<protein>
    <submittedName>
        <fullName evidence="2">Uncharacterized protein</fullName>
    </submittedName>
</protein>
<accession>A0AA40FXL1</accession>